<organism evidence="2 3">
    <name type="scientific">Armillaria gallica</name>
    <name type="common">Bulbous honey fungus</name>
    <name type="synonym">Armillaria bulbosa</name>
    <dbReference type="NCBI Taxonomy" id="47427"/>
    <lineage>
        <taxon>Eukaryota</taxon>
        <taxon>Fungi</taxon>
        <taxon>Dikarya</taxon>
        <taxon>Basidiomycota</taxon>
        <taxon>Agaricomycotina</taxon>
        <taxon>Agaricomycetes</taxon>
        <taxon>Agaricomycetidae</taxon>
        <taxon>Agaricales</taxon>
        <taxon>Marasmiineae</taxon>
        <taxon>Physalacriaceae</taxon>
        <taxon>Armillaria</taxon>
    </lineage>
</organism>
<keyword evidence="1" id="KW-1133">Transmembrane helix</keyword>
<dbReference type="OrthoDB" id="2964343at2759"/>
<protein>
    <submittedName>
        <fullName evidence="2">Uncharacterized protein</fullName>
    </submittedName>
</protein>
<sequence length="287" mass="32202">MAFYPSEFSLQRHVAMLKATSFESLLYATHAAFVIGTVWRVVVHDKGRTRLVRCGLVIVMYLIATSPLALRWKFVQGITEDETQETTYIYSHEWILLSSMSFTAVTSISGCIVIWWCWLFSGRRWMFAVIPGLCIIVGTIFADVGLIQMTATPPSGNACAVQIDWMLPYFAMVLAVTLSCTLVSLYHIVMGPRIWGRTLWLWIKIIVESSLLFAAAPVAYIMSDMHTTCPLLGVTMITSLAPILAIAQVPRDTVTPTLWPRHFELRRLGTEGNSEWTSGENREDSAV</sequence>
<feature type="transmembrane region" description="Helical" evidence="1">
    <location>
        <begin position="125"/>
        <end position="147"/>
    </location>
</feature>
<feature type="transmembrane region" description="Helical" evidence="1">
    <location>
        <begin position="94"/>
        <end position="118"/>
    </location>
</feature>
<dbReference type="Proteomes" id="UP000217790">
    <property type="component" value="Unassembled WGS sequence"/>
</dbReference>
<gene>
    <name evidence="2" type="ORF">ARMGADRAFT_1165980</name>
</gene>
<feature type="transmembrane region" description="Helical" evidence="1">
    <location>
        <begin position="24"/>
        <end position="42"/>
    </location>
</feature>
<feature type="transmembrane region" description="Helical" evidence="1">
    <location>
        <begin position="228"/>
        <end position="247"/>
    </location>
</feature>
<evidence type="ECO:0000313" key="2">
    <source>
        <dbReference type="EMBL" id="PBK92379.1"/>
    </source>
</evidence>
<dbReference type="EMBL" id="KZ293659">
    <property type="protein sequence ID" value="PBK92379.1"/>
    <property type="molecule type" value="Genomic_DNA"/>
</dbReference>
<feature type="transmembrane region" description="Helical" evidence="1">
    <location>
        <begin position="167"/>
        <end position="189"/>
    </location>
</feature>
<proteinExistence type="predicted"/>
<accession>A0A2H3DAY0</accession>
<reference evidence="3" key="1">
    <citation type="journal article" date="2017" name="Nat. Ecol. Evol.">
        <title>Genome expansion and lineage-specific genetic innovations in the forest pathogenic fungi Armillaria.</title>
        <authorList>
            <person name="Sipos G."/>
            <person name="Prasanna A.N."/>
            <person name="Walter M.C."/>
            <person name="O'Connor E."/>
            <person name="Balint B."/>
            <person name="Krizsan K."/>
            <person name="Kiss B."/>
            <person name="Hess J."/>
            <person name="Varga T."/>
            <person name="Slot J."/>
            <person name="Riley R."/>
            <person name="Boka B."/>
            <person name="Rigling D."/>
            <person name="Barry K."/>
            <person name="Lee J."/>
            <person name="Mihaltcheva S."/>
            <person name="LaButti K."/>
            <person name="Lipzen A."/>
            <person name="Waldron R."/>
            <person name="Moloney N.M."/>
            <person name="Sperisen C."/>
            <person name="Kredics L."/>
            <person name="Vagvoelgyi C."/>
            <person name="Patrignani A."/>
            <person name="Fitzpatrick D."/>
            <person name="Nagy I."/>
            <person name="Doyle S."/>
            <person name="Anderson J.B."/>
            <person name="Grigoriev I.V."/>
            <person name="Gueldener U."/>
            <person name="Muensterkoetter M."/>
            <person name="Nagy L.G."/>
        </authorList>
    </citation>
    <scope>NUCLEOTIDE SEQUENCE [LARGE SCALE GENOMIC DNA]</scope>
    <source>
        <strain evidence="3">Ar21-2</strain>
    </source>
</reference>
<feature type="transmembrane region" description="Helical" evidence="1">
    <location>
        <begin position="201"/>
        <end position="222"/>
    </location>
</feature>
<evidence type="ECO:0000256" key="1">
    <source>
        <dbReference type="SAM" id="Phobius"/>
    </source>
</evidence>
<dbReference type="InParanoid" id="A0A2H3DAY0"/>
<keyword evidence="3" id="KW-1185">Reference proteome</keyword>
<name>A0A2H3DAY0_ARMGA</name>
<evidence type="ECO:0000313" key="3">
    <source>
        <dbReference type="Proteomes" id="UP000217790"/>
    </source>
</evidence>
<dbReference type="AlphaFoldDB" id="A0A2H3DAY0"/>
<keyword evidence="1" id="KW-0812">Transmembrane</keyword>
<feature type="transmembrane region" description="Helical" evidence="1">
    <location>
        <begin position="54"/>
        <end position="74"/>
    </location>
</feature>
<keyword evidence="1" id="KW-0472">Membrane</keyword>